<dbReference type="EMBL" id="JABSTV010001246">
    <property type="protein sequence ID" value="KAH7976645.1"/>
    <property type="molecule type" value="Genomic_DNA"/>
</dbReference>
<reference evidence="3" key="1">
    <citation type="journal article" date="2020" name="Cell">
        <title>Large-Scale Comparative Analyses of Tick Genomes Elucidate Their Genetic Diversity and Vector Capacities.</title>
        <authorList>
            <consortium name="Tick Genome and Microbiome Consortium (TIGMIC)"/>
            <person name="Jia N."/>
            <person name="Wang J."/>
            <person name="Shi W."/>
            <person name="Du L."/>
            <person name="Sun Y."/>
            <person name="Zhan W."/>
            <person name="Jiang J.F."/>
            <person name="Wang Q."/>
            <person name="Zhang B."/>
            <person name="Ji P."/>
            <person name="Bell-Sakyi L."/>
            <person name="Cui X.M."/>
            <person name="Yuan T.T."/>
            <person name="Jiang B.G."/>
            <person name="Yang W.F."/>
            <person name="Lam T.T."/>
            <person name="Chang Q.C."/>
            <person name="Ding S.J."/>
            <person name="Wang X.J."/>
            <person name="Zhu J.G."/>
            <person name="Ruan X.D."/>
            <person name="Zhao L."/>
            <person name="Wei J.T."/>
            <person name="Ye R.Z."/>
            <person name="Que T.C."/>
            <person name="Du C.H."/>
            <person name="Zhou Y.H."/>
            <person name="Cheng J.X."/>
            <person name="Dai P.F."/>
            <person name="Guo W.B."/>
            <person name="Han X.H."/>
            <person name="Huang E.J."/>
            <person name="Li L.F."/>
            <person name="Wei W."/>
            <person name="Gao Y.C."/>
            <person name="Liu J.Z."/>
            <person name="Shao H.Z."/>
            <person name="Wang X."/>
            <person name="Wang C.C."/>
            <person name="Yang T.C."/>
            <person name="Huo Q.B."/>
            <person name="Li W."/>
            <person name="Chen H.Y."/>
            <person name="Chen S.E."/>
            <person name="Zhou L.G."/>
            <person name="Ni X.B."/>
            <person name="Tian J.H."/>
            <person name="Sheng Y."/>
            <person name="Liu T."/>
            <person name="Pan Y.S."/>
            <person name="Xia L.Y."/>
            <person name="Li J."/>
            <person name="Zhao F."/>
            <person name="Cao W.C."/>
        </authorList>
    </citation>
    <scope>NUCLEOTIDE SEQUENCE</scope>
    <source>
        <strain evidence="3">Rsan-2018</strain>
    </source>
</reference>
<comment type="caution">
    <text evidence="3">The sequence shown here is derived from an EMBL/GenBank/DDBJ whole genome shotgun (WGS) entry which is preliminary data.</text>
</comment>
<dbReference type="Pfam" id="PF20478">
    <property type="entry name" value="P2RX7_C"/>
    <property type="match status" value="1"/>
</dbReference>
<dbReference type="Proteomes" id="UP000821837">
    <property type="component" value="Chromosome 10"/>
</dbReference>
<evidence type="ECO:0000313" key="3">
    <source>
        <dbReference type="EMBL" id="KAH7976645.1"/>
    </source>
</evidence>
<protein>
    <recommendedName>
        <fullName evidence="2">P2X purinoreceptor 7 intracellular domain-containing protein</fullName>
    </recommendedName>
</protein>
<dbReference type="VEuPathDB" id="VectorBase:RSAN_031380"/>
<organism evidence="3 4">
    <name type="scientific">Rhipicephalus sanguineus</name>
    <name type="common">Brown dog tick</name>
    <name type="synonym">Ixodes sanguineus</name>
    <dbReference type="NCBI Taxonomy" id="34632"/>
    <lineage>
        <taxon>Eukaryota</taxon>
        <taxon>Metazoa</taxon>
        <taxon>Ecdysozoa</taxon>
        <taxon>Arthropoda</taxon>
        <taxon>Chelicerata</taxon>
        <taxon>Arachnida</taxon>
        <taxon>Acari</taxon>
        <taxon>Parasitiformes</taxon>
        <taxon>Ixodida</taxon>
        <taxon>Ixodoidea</taxon>
        <taxon>Ixodidae</taxon>
        <taxon>Rhipicephalinae</taxon>
        <taxon>Rhipicephalus</taxon>
        <taxon>Rhipicephalus</taxon>
    </lineage>
</organism>
<accession>A0A9D4T803</accession>
<dbReference type="AlphaFoldDB" id="A0A9D4T803"/>
<gene>
    <name evidence="3" type="ORF">HPB52_017303</name>
</gene>
<feature type="region of interest" description="Disordered" evidence="1">
    <location>
        <begin position="1"/>
        <end position="31"/>
    </location>
</feature>
<feature type="domain" description="P2X purinoreceptor 7 intracellular" evidence="2">
    <location>
        <begin position="32"/>
        <end position="152"/>
    </location>
</feature>
<evidence type="ECO:0000259" key="2">
    <source>
        <dbReference type="Pfam" id="PF20478"/>
    </source>
</evidence>
<evidence type="ECO:0000256" key="1">
    <source>
        <dbReference type="SAM" id="MobiDB-lite"/>
    </source>
</evidence>
<dbReference type="PANTHER" id="PTHR36981:SF1">
    <property type="entry name" value="P2X PURINORECEPTOR 7 INTRACELLULAR DOMAIN-CONTAINING PROTEIN"/>
    <property type="match status" value="1"/>
</dbReference>
<name>A0A9D4T803_RHISA</name>
<reference evidence="3" key="2">
    <citation type="submission" date="2021-09" db="EMBL/GenBank/DDBJ databases">
        <authorList>
            <person name="Jia N."/>
            <person name="Wang J."/>
            <person name="Shi W."/>
            <person name="Du L."/>
            <person name="Sun Y."/>
            <person name="Zhan W."/>
            <person name="Jiang J."/>
            <person name="Wang Q."/>
            <person name="Zhang B."/>
            <person name="Ji P."/>
            <person name="Sakyi L.B."/>
            <person name="Cui X."/>
            <person name="Yuan T."/>
            <person name="Jiang B."/>
            <person name="Yang W."/>
            <person name="Lam T.T.-Y."/>
            <person name="Chang Q."/>
            <person name="Ding S."/>
            <person name="Wang X."/>
            <person name="Zhu J."/>
            <person name="Ruan X."/>
            <person name="Zhao L."/>
            <person name="Wei J."/>
            <person name="Que T."/>
            <person name="Du C."/>
            <person name="Cheng J."/>
            <person name="Dai P."/>
            <person name="Han X."/>
            <person name="Huang E."/>
            <person name="Gao Y."/>
            <person name="Liu J."/>
            <person name="Shao H."/>
            <person name="Ye R."/>
            <person name="Li L."/>
            <person name="Wei W."/>
            <person name="Wang X."/>
            <person name="Wang C."/>
            <person name="Huo Q."/>
            <person name="Li W."/>
            <person name="Guo W."/>
            <person name="Chen H."/>
            <person name="Chen S."/>
            <person name="Zhou L."/>
            <person name="Zhou L."/>
            <person name="Ni X."/>
            <person name="Tian J."/>
            <person name="Zhou Y."/>
            <person name="Sheng Y."/>
            <person name="Liu T."/>
            <person name="Pan Y."/>
            <person name="Xia L."/>
            <person name="Li J."/>
            <person name="Zhao F."/>
            <person name="Cao W."/>
        </authorList>
    </citation>
    <scope>NUCLEOTIDE SEQUENCE</scope>
    <source>
        <strain evidence="3">Rsan-2018</strain>
        <tissue evidence="3">Larvae</tissue>
    </source>
</reference>
<dbReference type="PANTHER" id="PTHR36981">
    <property type="entry name" value="ZGC:195170"/>
    <property type="match status" value="1"/>
</dbReference>
<proteinExistence type="predicted"/>
<sequence>MDPYRDTPRRIPATAVRDDAPSPDSPPSPGEGDDVRWCFCGHCLPSTNAEENVCCRVVPEVVAKGNDDCITRHADFSSVCLNAAVLEAMFYILADFDVQMDAELHKKYRFVAYRLFTKWLWKRLGRHNRVVPPACVVARIRHEYPSATYVGFQHPHLD</sequence>
<keyword evidence="4" id="KW-1185">Reference proteome</keyword>
<dbReference type="InterPro" id="IPR046815">
    <property type="entry name" value="P2RX7_C"/>
</dbReference>
<evidence type="ECO:0000313" key="4">
    <source>
        <dbReference type="Proteomes" id="UP000821837"/>
    </source>
</evidence>